<dbReference type="RefSeq" id="WP_079570404.1">
    <property type="nucleotide sequence ID" value="NZ_LT670818.1"/>
</dbReference>
<dbReference type="PANTHER" id="PTHR43190">
    <property type="entry name" value="N-ACETYL-D-GLUCOSAMINE KINASE"/>
    <property type="match status" value="1"/>
</dbReference>
<dbReference type="InterPro" id="IPR052519">
    <property type="entry name" value="Euk-type_GlcNAc_Kinase"/>
</dbReference>
<feature type="domain" description="ATPase BadF/BadG/BcrA/BcrD type" evidence="1">
    <location>
        <begin position="14"/>
        <end position="291"/>
    </location>
</feature>
<dbReference type="PANTHER" id="PTHR43190:SF3">
    <property type="entry name" value="N-ACETYL-D-GLUCOSAMINE KINASE"/>
    <property type="match status" value="1"/>
</dbReference>
<evidence type="ECO:0000259" key="1">
    <source>
        <dbReference type="Pfam" id="PF01869"/>
    </source>
</evidence>
<sequence>MSKYGSSDHAQFYIGVDGGGTSCRARIEDAEGRLLGQGAAGPAATRIGADRSMQAVRTASMAAATDAGLLPTALAHTSAGVGLAGIDRKGAREAFLSFPHPFRNVIYATDANIACLGAHSGRDGGIVVLGTGSIGFARVKGRELRIGGYGFPISDEGSGADLGLKAVRLALRAHDGRARPTPFLLEVMGRLGPDASTLVAWAEQATATEYASLAPIALSYAEAGDPFAEEIVAEGARHVDVLIGSLVEFGAPRISLLGGLASRLVQWLSPDVLHFLSPPEGDAVAGALLLARREGRTPTPGEAAGEGAQIC</sequence>
<gene>
    <name evidence="2" type="ORF">SAMN05444169_7290</name>
</gene>
<dbReference type="EMBL" id="LT670818">
    <property type="protein sequence ID" value="SHH40684.1"/>
    <property type="molecule type" value="Genomic_DNA"/>
</dbReference>
<dbReference type="Pfam" id="PF01869">
    <property type="entry name" value="BcrAD_BadFG"/>
    <property type="match status" value="1"/>
</dbReference>
<name>A0A1M5SQ41_9BRAD</name>
<dbReference type="OrthoDB" id="63487at2"/>
<evidence type="ECO:0000313" key="2">
    <source>
        <dbReference type="EMBL" id="SHH40684.1"/>
    </source>
</evidence>
<dbReference type="SUPFAM" id="SSF53067">
    <property type="entry name" value="Actin-like ATPase domain"/>
    <property type="match status" value="2"/>
</dbReference>
<proteinExistence type="predicted"/>
<dbReference type="CDD" id="cd24082">
    <property type="entry name" value="ASKHA_NBD_GspK-like"/>
    <property type="match status" value="1"/>
</dbReference>
<evidence type="ECO:0000313" key="3">
    <source>
        <dbReference type="Proteomes" id="UP000190675"/>
    </source>
</evidence>
<keyword evidence="2" id="KW-0418">Kinase</keyword>
<protein>
    <submittedName>
        <fullName evidence="2">Glucosamine kinase</fullName>
    </submittedName>
</protein>
<dbReference type="InterPro" id="IPR002731">
    <property type="entry name" value="ATPase_BadF"/>
</dbReference>
<keyword evidence="2" id="KW-0808">Transferase</keyword>
<reference evidence="2 3" key="1">
    <citation type="submission" date="2016-11" db="EMBL/GenBank/DDBJ databases">
        <authorList>
            <person name="Jaros S."/>
            <person name="Januszkiewicz K."/>
            <person name="Wedrychowicz H."/>
        </authorList>
    </citation>
    <scope>NUCLEOTIDE SEQUENCE [LARGE SCALE GENOMIC DNA]</scope>
    <source>
        <strain evidence="2 3">GAS242</strain>
    </source>
</reference>
<dbReference type="AlphaFoldDB" id="A0A1M5SQ41"/>
<organism evidence="2 3">
    <name type="scientific">Bradyrhizobium erythrophlei</name>
    <dbReference type="NCBI Taxonomy" id="1437360"/>
    <lineage>
        <taxon>Bacteria</taxon>
        <taxon>Pseudomonadati</taxon>
        <taxon>Pseudomonadota</taxon>
        <taxon>Alphaproteobacteria</taxon>
        <taxon>Hyphomicrobiales</taxon>
        <taxon>Nitrobacteraceae</taxon>
        <taxon>Bradyrhizobium</taxon>
    </lineage>
</organism>
<dbReference type="InterPro" id="IPR043129">
    <property type="entry name" value="ATPase_NBD"/>
</dbReference>
<dbReference type="GO" id="GO:0016301">
    <property type="term" value="F:kinase activity"/>
    <property type="evidence" value="ECO:0007669"/>
    <property type="project" value="UniProtKB-KW"/>
</dbReference>
<accession>A0A1M5SQ41</accession>
<dbReference type="Proteomes" id="UP000190675">
    <property type="component" value="Chromosome I"/>
</dbReference>
<dbReference type="Gene3D" id="3.30.420.40">
    <property type="match status" value="2"/>
</dbReference>